<keyword evidence="2" id="KW-1185">Reference proteome</keyword>
<dbReference type="GO" id="GO:0006635">
    <property type="term" value="P:fatty acid beta-oxidation"/>
    <property type="evidence" value="ECO:0007669"/>
    <property type="project" value="TreeGrafter"/>
</dbReference>
<dbReference type="GO" id="GO:0004165">
    <property type="term" value="F:delta(3)-delta(2)-enoyl-CoA isomerase activity"/>
    <property type="evidence" value="ECO:0007669"/>
    <property type="project" value="UniProtKB-EC"/>
</dbReference>
<reference evidence="1" key="1">
    <citation type="submission" date="2022-07" db="EMBL/GenBank/DDBJ databases">
        <title>Phylogenomic reconstructions and comparative analyses of Kickxellomycotina fungi.</title>
        <authorList>
            <person name="Reynolds N.K."/>
            <person name="Stajich J.E."/>
            <person name="Barry K."/>
            <person name="Grigoriev I.V."/>
            <person name="Crous P."/>
            <person name="Smith M.E."/>
        </authorList>
    </citation>
    <scope>NUCLEOTIDE SEQUENCE</scope>
    <source>
        <strain evidence="1">RSA 861</strain>
    </source>
</reference>
<dbReference type="Proteomes" id="UP001150569">
    <property type="component" value="Unassembled WGS sequence"/>
</dbReference>
<dbReference type="AlphaFoldDB" id="A0A9W8DGV9"/>
<dbReference type="InterPro" id="IPR029045">
    <property type="entry name" value="ClpP/crotonase-like_dom_sf"/>
</dbReference>
<sequence length="359" mass="39227">MATAPRQSADAVKVAAGSTGLGAARIRQLSQHLNPQPGSLVQPQRVRLAPCESDATIAVLSFGRPPANTFNLPYLQALDAALNAVLGDRPSPVPAATAQRLGIESTLGDDVSGIRTLIITSDLPFFYSAGIDITTFLGKDPSKREPVAKEDWLTFWGLVRTVFIKLYTDPRVRTVAAINGHAPGFGCILALACHDRVMVQVPSPKTPRIGLNEVQVGLTLPLWLGDRFAEVCGQRNAEKYLPFGTTFTARESLAIGLVDQVVDITPEEYAQPSHTSTLLRACTGYARNRIYKSLPPFESPAGPGAWAAQMHTYNLIRRAYVRRFQEGEYEDLHASHERLCTDEVQNTLRAALARLQKRD</sequence>
<keyword evidence="1" id="KW-0413">Isomerase</keyword>
<dbReference type="OrthoDB" id="410701at2759"/>
<evidence type="ECO:0000313" key="1">
    <source>
        <dbReference type="EMBL" id="KAJ1907243.1"/>
    </source>
</evidence>
<proteinExistence type="predicted"/>
<gene>
    <name evidence="1" type="primary">ECI1_2</name>
    <name evidence="1" type="ORF">IWQ60_011902</name>
</gene>
<dbReference type="PANTHER" id="PTHR11941:SF45">
    <property type="entry name" value="ENOYL-COA DELTA ISOMERASE 1, MITOCHONDRIAL"/>
    <property type="match status" value="1"/>
</dbReference>
<dbReference type="Gene3D" id="3.90.226.10">
    <property type="entry name" value="2-enoyl-CoA Hydratase, Chain A, domain 1"/>
    <property type="match status" value="1"/>
</dbReference>
<dbReference type="CDD" id="cd06558">
    <property type="entry name" value="crotonase-like"/>
    <property type="match status" value="1"/>
</dbReference>
<dbReference type="InterPro" id="IPR001753">
    <property type="entry name" value="Enoyl-CoA_hydra/iso"/>
</dbReference>
<dbReference type="SUPFAM" id="SSF52096">
    <property type="entry name" value="ClpP/crotonase"/>
    <property type="match status" value="1"/>
</dbReference>
<dbReference type="GO" id="GO:0005739">
    <property type="term" value="C:mitochondrion"/>
    <property type="evidence" value="ECO:0007669"/>
    <property type="project" value="TreeGrafter"/>
</dbReference>
<dbReference type="PANTHER" id="PTHR11941">
    <property type="entry name" value="ENOYL-COA HYDRATASE-RELATED"/>
    <property type="match status" value="1"/>
</dbReference>
<protein>
    <submittedName>
        <fullName evidence="1">Dodecenoyl-CoA isomerase</fullName>
        <ecNumber evidence="1">5.3.3.8</ecNumber>
    </submittedName>
</protein>
<evidence type="ECO:0000313" key="2">
    <source>
        <dbReference type="Proteomes" id="UP001150569"/>
    </source>
</evidence>
<organism evidence="1 2">
    <name type="scientific">Tieghemiomyces parasiticus</name>
    <dbReference type="NCBI Taxonomy" id="78921"/>
    <lineage>
        <taxon>Eukaryota</taxon>
        <taxon>Fungi</taxon>
        <taxon>Fungi incertae sedis</taxon>
        <taxon>Zoopagomycota</taxon>
        <taxon>Kickxellomycotina</taxon>
        <taxon>Dimargaritomycetes</taxon>
        <taxon>Dimargaritales</taxon>
        <taxon>Dimargaritaceae</taxon>
        <taxon>Tieghemiomyces</taxon>
    </lineage>
</organism>
<dbReference type="Pfam" id="PF00378">
    <property type="entry name" value="ECH_1"/>
    <property type="match status" value="1"/>
</dbReference>
<name>A0A9W8DGV9_9FUNG</name>
<dbReference type="EMBL" id="JANBPT010001495">
    <property type="protein sequence ID" value="KAJ1907243.1"/>
    <property type="molecule type" value="Genomic_DNA"/>
</dbReference>
<dbReference type="EC" id="5.3.3.8" evidence="1"/>
<comment type="caution">
    <text evidence="1">The sequence shown here is derived from an EMBL/GenBank/DDBJ whole genome shotgun (WGS) entry which is preliminary data.</text>
</comment>
<accession>A0A9W8DGV9</accession>